<dbReference type="Gene3D" id="1.10.287.1260">
    <property type="match status" value="1"/>
</dbReference>
<dbReference type="Pfam" id="PF00924">
    <property type="entry name" value="MS_channel_2nd"/>
    <property type="match status" value="1"/>
</dbReference>
<dbReference type="InterPro" id="IPR023408">
    <property type="entry name" value="MscS_beta-dom_sf"/>
</dbReference>
<dbReference type="InterPro" id="IPR049142">
    <property type="entry name" value="MS_channel_1st"/>
</dbReference>
<dbReference type="Proteomes" id="UP000509594">
    <property type="component" value="Chromosome"/>
</dbReference>
<name>A0A7D5J8C1_9EURY</name>
<dbReference type="GO" id="GO:0005886">
    <property type="term" value="C:plasma membrane"/>
    <property type="evidence" value="ECO:0007669"/>
    <property type="project" value="UniProtKB-SubCell"/>
</dbReference>
<dbReference type="SUPFAM" id="SSF50182">
    <property type="entry name" value="Sm-like ribonucleoproteins"/>
    <property type="match status" value="1"/>
</dbReference>
<reference evidence="11 12" key="1">
    <citation type="submission" date="2020-06" db="EMBL/GenBank/DDBJ databases">
        <title>Methanolobus halotolerans sp. nov., isolated from a saline lake Tus in Siberia.</title>
        <authorList>
            <person name="Shen Y."/>
            <person name="Chen S.-C."/>
            <person name="Lai M.-C."/>
            <person name="Huang H.-H."/>
            <person name="Chiu H.-H."/>
            <person name="Tang S.-L."/>
            <person name="Rogozin D.Y."/>
            <person name="Degermendzhy A.G."/>
        </authorList>
    </citation>
    <scope>NUCLEOTIDE SEQUENCE [LARGE SCALE GENOMIC DNA]</scope>
    <source>
        <strain evidence="11 12">DSM 21339</strain>
    </source>
</reference>
<dbReference type="GO" id="GO:0008381">
    <property type="term" value="F:mechanosensitive monoatomic ion channel activity"/>
    <property type="evidence" value="ECO:0007669"/>
    <property type="project" value="InterPro"/>
</dbReference>
<dbReference type="PANTHER" id="PTHR30221">
    <property type="entry name" value="SMALL-CONDUCTANCE MECHANOSENSITIVE CHANNEL"/>
    <property type="match status" value="1"/>
</dbReference>
<feature type="transmembrane region" description="Helical" evidence="7">
    <location>
        <begin position="24"/>
        <end position="48"/>
    </location>
</feature>
<organism evidence="11 12">
    <name type="scientific">Methanolobus zinderi</name>
    <dbReference type="NCBI Taxonomy" id="536044"/>
    <lineage>
        <taxon>Archaea</taxon>
        <taxon>Methanobacteriati</taxon>
        <taxon>Methanobacteriota</taxon>
        <taxon>Stenosarchaea group</taxon>
        <taxon>Methanomicrobia</taxon>
        <taxon>Methanosarcinales</taxon>
        <taxon>Methanosarcinaceae</taxon>
        <taxon>Methanolobus</taxon>
    </lineage>
</organism>
<evidence type="ECO:0000256" key="6">
    <source>
        <dbReference type="ARBA" id="ARBA00023136"/>
    </source>
</evidence>
<dbReference type="InterPro" id="IPR049278">
    <property type="entry name" value="MS_channel_C"/>
</dbReference>
<keyword evidence="12" id="KW-1185">Reference proteome</keyword>
<gene>
    <name evidence="11" type="ORF">HWN40_04770</name>
</gene>
<dbReference type="OrthoDB" id="31543at2157"/>
<dbReference type="Pfam" id="PF21082">
    <property type="entry name" value="MS_channel_3rd"/>
    <property type="match status" value="1"/>
</dbReference>
<protein>
    <submittedName>
        <fullName evidence="11">Mechanosensitive ion channel family protein</fullName>
    </submittedName>
</protein>
<dbReference type="InterPro" id="IPR045275">
    <property type="entry name" value="MscS_archaea/bacteria_type"/>
</dbReference>
<evidence type="ECO:0000259" key="10">
    <source>
        <dbReference type="Pfam" id="PF21088"/>
    </source>
</evidence>
<evidence type="ECO:0000256" key="4">
    <source>
        <dbReference type="ARBA" id="ARBA00022692"/>
    </source>
</evidence>
<keyword evidence="4 7" id="KW-0812">Transmembrane</keyword>
<evidence type="ECO:0000256" key="7">
    <source>
        <dbReference type="SAM" id="Phobius"/>
    </source>
</evidence>
<dbReference type="InterPro" id="IPR011066">
    <property type="entry name" value="MscS_channel_C_sf"/>
</dbReference>
<evidence type="ECO:0000313" key="11">
    <source>
        <dbReference type="EMBL" id="QLC49610.1"/>
    </source>
</evidence>
<evidence type="ECO:0000313" key="12">
    <source>
        <dbReference type="Proteomes" id="UP000509594"/>
    </source>
</evidence>
<feature type="domain" description="Mechanosensitive ion channel MscS C-terminal" evidence="9">
    <location>
        <begin position="184"/>
        <end position="265"/>
    </location>
</feature>
<feature type="transmembrane region" description="Helical" evidence="7">
    <location>
        <begin position="68"/>
        <end position="86"/>
    </location>
</feature>
<dbReference type="SUPFAM" id="SSF82689">
    <property type="entry name" value="Mechanosensitive channel protein MscS (YggB), C-terminal domain"/>
    <property type="match status" value="1"/>
</dbReference>
<dbReference type="SUPFAM" id="SSF82861">
    <property type="entry name" value="Mechanosensitive channel protein MscS (YggB), transmembrane region"/>
    <property type="match status" value="1"/>
</dbReference>
<comment type="subcellular location">
    <subcellularLocation>
        <location evidence="1">Cell membrane</location>
        <topology evidence="1">Multi-pass membrane protein</topology>
    </subcellularLocation>
</comment>
<dbReference type="Pfam" id="PF21088">
    <property type="entry name" value="MS_channel_1st"/>
    <property type="match status" value="1"/>
</dbReference>
<comment type="similarity">
    <text evidence="2">Belongs to the MscS (TC 1.A.23) family.</text>
</comment>
<keyword evidence="3" id="KW-1003">Cell membrane</keyword>
<dbReference type="InterPro" id="IPR010920">
    <property type="entry name" value="LSM_dom_sf"/>
</dbReference>
<dbReference type="Gene3D" id="3.30.70.100">
    <property type="match status" value="1"/>
</dbReference>
<feature type="transmembrane region" description="Helical" evidence="7">
    <location>
        <begin position="92"/>
        <end position="115"/>
    </location>
</feature>
<dbReference type="AlphaFoldDB" id="A0A7D5J8C1"/>
<dbReference type="InterPro" id="IPR011014">
    <property type="entry name" value="MscS_channel_TM-2"/>
</dbReference>
<evidence type="ECO:0000259" key="9">
    <source>
        <dbReference type="Pfam" id="PF21082"/>
    </source>
</evidence>
<sequence length="294" mass="32869">MNVAENISGNVTELINLAPTFQDVLLKGIIVILILFLAIAIGKGLTLYLERSFKERIDKEQMNILLKIVYYGVITLAVVTIIFPVLDVNVSGLLVAGGVVGIVVGFASQSIVGNLMSGIFLMTERPIKIGDQVNISNSAGYVEDISFISTIIRTYDGLFVRVPNEIVFTTNITNYVANVVRRFDYVVGIRYEDDADEAIEIIQEILDKEPFALKNPPAGIFVDNLGDNAVNILVRIWSPVTEWYELKTRMLWIIKKTLEENGIEIAFPQRTVWFADELRTRQIPQIAENNNGES</sequence>
<dbReference type="EMBL" id="CP058215">
    <property type="protein sequence ID" value="QLC49610.1"/>
    <property type="molecule type" value="Genomic_DNA"/>
</dbReference>
<keyword evidence="5 7" id="KW-1133">Transmembrane helix</keyword>
<proteinExistence type="inferred from homology"/>
<feature type="domain" description="Mechanosensitive ion channel MscS" evidence="8">
    <location>
        <begin position="111"/>
        <end position="176"/>
    </location>
</feature>
<feature type="domain" description="Mechanosensitive ion channel transmembrane helices 2/3" evidence="10">
    <location>
        <begin position="67"/>
        <end position="109"/>
    </location>
</feature>
<dbReference type="RefSeq" id="WP_176964666.1">
    <property type="nucleotide sequence ID" value="NZ_CP058215.1"/>
</dbReference>
<keyword evidence="6 7" id="KW-0472">Membrane</keyword>
<evidence type="ECO:0000256" key="2">
    <source>
        <dbReference type="ARBA" id="ARBA00008017"/>
    </source>
</evidence>
<evidence type="ECO:0000256" key="1">
    <source>
        <dbReference type="ARBA" id="ARBA00004651"/>
    </source>
</evidence>
<evidence type="ECO:0000256" key="5">
    <source>
        <dbReference type="ARBA" id="ARBA00022989"/>
    </source>
</evidence>
<dbReference type="Gene3D" id="2.30.30.60">
    <property type="match status" value="1"/>
</dbReference>
<dbReference type="InterPro" id="IPR006685">
    <property type="entry name" value="MscS_channel_2nd"/>
</dbReference>
<accession>A0A7D5J8C1</accession>
<dbReference type="KEGG" id="mzi:HWN40_04770"/>
<dbReference type="PANTHER" id="PTHR30221:SF20">
    <property type="entry name" value="SMALL-CONDUCTANCE MECHANOSENSITIVE CHANNEL"/>
    <property type="match status" value="1"/>
</dbReference>
<evidence type="ECO:0000256" key="3">
    <source>
        <dbReference type="ARBA" id="ARBA00022475"/>
    </source>
</evidence>
<dbReference type="GeneID" id="55820963"/>
<evidence type="ECO:0000259" key="8">
    <source>
        <dbReference type="Pfam" id="PF00924"/>
    </source>
</evidence>